<accession>A0A9W8CKW2</accession>
<dbReference type="EMBL" id="JANBOH010000028">
    <property type="protein sequence ID" value="KAJ1647479.1"/>
    <property type="molecule type" value="Genomic_DNA"/>
</dbReference>
<dbReference type="AlphaFoldDB" id="A0A9W8CKW2"/>
<dbReference type="InterPro" id="IPR050471">
    <property type="entry name" value="AB_hydrolase"/>
</dbReference>
<feature type="domain" description="AB hydrolase-1" evidence="1">
    <location>
        <begin position="53"/>
        <end position="302"/>
    </location>
</feature>
<proteinExistence type="predicted"/>
<dbReference type="InterPro" id="IPR000073">
    <property type="entry name" value="AB_hydrolase_1"/>
</dbReference>
<dbReference type="PRINTS" id="PR00111">
    <property type="entry name" value="ABHYDROLASE"/>
</dbReference>
<evidence type="ECO:0000313" key="2">
    <source>
        <dbReference type="EMBL" id="KAJ1647479.1"/>
    </source>
</evidence>
<evidence type="ECO:0000313" key="3">
    <source>
        <dbReference type="Proteomes" id="UP001145021"/>
    </source>
</evidence>
<reference evidence="2" key="1">
    <citation type="submission" date="2022-07" db="EMBL/GenBank/DDBJ databases">
        <title>Phylogenomic reconstructions and comparative analyses of Kickxellomycotina fungi.</title>
        <authorList>
            <person name="Reynolds N.K."/>
            <person name="Stajich J.E."/>
            <person name="Barry K."/>
            <person name="Grigoriev I.V."/>
            <person name="Crous P."/>
            <person name="Smith M.E."/>
        </authorList>
    </citation>
    <scope>NUCLEOTIDE SEQUENCE</scope>
    <source>
        <strain evidence="2">NBRC 105413</strain>
    </source>
</reference>
<dbReference type="Gene3D" id="3.40.50.1820">
    <property type="entry name" value="alpha/beta hydrolase"/>
    <property type="match status" value="1"/>
</dbReference>
<dbReference type="PANTHER" id="PTHR43433">
    <property type="entry name" value="HYDROLASE, ALPHA/BETA FOLD FAMILY PROTEIN"/>
    <property type="match status" value="1"/>
</dbReference>
<dbReference type="SUPFAM" id="SSF53474">
    <property type="entry name" value="alpha/beta-Hydrolases"/>
    <property type="match status" value="1"/>
</dbReference>
<keyword evidence="3" id="KW-1185">Reference proteome</keyword>
<dbReference type="InterPro" id="IPR029058">
    <property type="entry name" value="AB_hydrolase_fold"/>
</dbReference>
<organism evidence="2 3">
    <name type="scientific">Coemansia asiatica</name>
    <dbReference type="NCBI Taxonomy" id="1052880"/>
    <lineage>
        <taxon>Eukaryota</taxon>
        <taxon>Fungi</taxon>
        <taxon>Fungi incertae sedis</taxon>
        <taxon>Zoopagomycota</taxon>
        <taxon>Kickxellomycotina</taxon>
        <taxon>Kickxellomycetes</taxon>
        <taxon>Kickxellales</taxon>
        <taxon>Kickxellaceae</taxon>
        <taxon>Coemansia</taxon>
    </lineage>
</organism>
<dbReference type="Pfam" id="PF00561">
    <property type="entry name" value="Abhydrolase_1"/>
    <property type="match status" value="1"/>
</dbReference>
<sequence>MSNILAIETIMPVEAPDSPISEQLAKRGHINVGTTTEPVNVYYEIYGSGSEKVVLVNGMGADRQMWEPDVAEFLKRGNYQCLVYDHRGTGFSDSTIGLFSYTSSSMAADLKVILDTLGWTKTNLVGASMGGMISLEFACNHTDMVNTLTLVVTHAGLTLPPWKGIMDSVYSNFQANSYERFRGICGSLYTKEYLESPAPADSGCENMLEYCAVNALRRSKYSKPMPFMSFLGQVGVVFRHYVSPARLELLGKLLPNKQILVVTGDHDHMVKTSNSDYIADKIGRDKVIFEVFEKTGHGLHAQEATRLVSSIDSMITAVNAN</sequence>
<comment type="caution">
    <text evidence="2">The sequence shown here is derived from an EMBL/GenBank/DDBJ whole genome shotgun (WGS) entry which is preliminary data.</text>
</comment>
<gene>
    <name evidence="2" type="ORF">LPJ64_001142</name>
</gene>
<dbReference type="Proteomes" id="UP001145021">
    <property type="component" value="Unassembled WGS sequence"/>
</dbReference>
<name>A0A9W8CKW2_9FUNG</name>
<protein>
    <recommendedName>
        <fullName evidence="1">AB hydrolase-1 domain-containing protein</fullName>
    </recommendedName>
</protein>
<evidence type="ECO:0000259" key="1">
    <source>
        <dbReference type="Pfam" id="PF00561"/>
    </source>
</evidence>
<dbReference type="PANTHER" id="PTHR43433:SF5">
    <property type="entry name" value="AB HYDROLASE-1 DOMAIN-CONTAINING PROTEIN"/>
    <property type="match status" value="1"/>
</dbReference>